<dbReference type="Gene3D" id="2.60.40.10">
    <property type="entry name" value="Immunoglobulins"/>
    <property type="match status" value="1"/>
</dbReference>
<dbReference type="HOGENOM" id="CLU_005015_1_1_1"/>
<reference evidence="15" key="1">
    <citation type="journal article" date="2009" name="Genome Res.">
        <title>Comparative genomic analyses of the human fungal pathogens Coccidioides and their relatives.</title>
        <authorList>
            <person name="Sharpton T.J."/>
            <person name="Stajich J.E."/>
            <person name="Rounsley S.D."/>
            <person name="Gardner M.J."/>
            <person name="Wortman J.R."/>
            <person name="Jordar V.S."/>
            <person name="Maiti R."/>
            <person name="Kodira C.D."/>
            <person name="Neafsey D.E."/>
            <person name="Zeng Q."/>
            <person name="Hung C.-Y."/>
            <person name="McMahan C."/>
            <person name="Muszewska A."/>
            <person name="Grynberg M."/>
            <person name="Mandel M.A."/>
            <person name="Kellner E.M."/>
            <person name="Barker B.M."/>
            <person name="Galgiani J.N."/>
            <person name="Orbach M.J."/>
            <person name="Kirkland T.N."/>
            <person name="Cole G.T."/>
            <person name="Henn M.R."/>
            <person name="Birren B.W."/>
            <person name="Taylor J.W."/>
        </authorList>
    </citation>
    <scope>NUCLEOTIDE SEQUENCE [LARGE SCALE GENOMIC DNA]</scope>
    <source>
        <strain evidence="15">UAMH 1704</strain>
    </source>
</reference>
<dbReference type="InterPro" id="IPR006102">
    <property type="entry name" value="Ig-like_GH2"/>
</dbReference>
<evidence type="ECO:0000256" key="3">
    <source>
        <dbReference type="ARBA" id="ARBA00012754"/>
    </source>
</evidence>
<evidence type="ECO:0000256" key="1">
    <source>
        <dbReference type="ARBA" id="ARBA00000829"/>
    </source>
</evidence>
<evidence type="ECO:0000256" key="2">
    <source>
        <dbReference type="ARBA" id="ARBA00004740"/>
    </source>
</evidence>
<dbReference type="EC" id="3.2.1.25" evidence="3"/>
<dbReference type="PANTHER" id="PTHR43730">
    <property type="entry name" value="BETA-MANNOSIDASE"/>
    <property type="match status" value="1"/>
</dbReference>
<keyword evidence="7" id="KW-0624">Polysaccharide degradation</keyword>
<dbReference type="PANTHER" id="PTHR43730:SF1">
    <property type="entry name" value="BETA-MANNOSIDASE"/>
    <property type="match status" value="1"/>
</dbReference>
<dbReference type="GO" id="GO:0000272">
    <property type="term" value="P:polysaccharide catabolic process"/>
    <property type="evidence" value="ECO:0007669"/>
    <property type="project" value="UniProtKB-KW"/>
</dbReference>
<dbReference type="OMA" id="KRQWKGP"/>
<dbReference type="FunFam" id="3.20.20.80:FF:000050">
    <property type="entry name" value="Beta-mannosidase B"/>
    <property type="match status" value="1"/>
</dbReference>
<dbReference type="Pfam" id="PF17786">
    <property type="entry name" value="Mannosidase_ig"/>
    <property type="match status" value="1"/>
</dbReference>
<evidence type="ECO:0000256" key="6">
    <source>
        <dbReference type="ARBA" id="ARBA00023295"/>
    </source>
</evidence>
<evidence type="ECO:0000259" key="11">
    <source>
        <dbReference type="Pfam" id="PF00703"/>
    </source>
</evidence>
<comment type="catalytic activity">
    <reaction evidence="1">
        <text>Hydrolysis of terminal, non-reducing beta-D-mannose residues in beta-D-mannosides.</text>
        <dbReference type="EC" id="3.2.1.25"/>
    </reaction>
</comment>
<comment type="pathway">
    <text evidence="2">Glycan metabolism; N-glycan degradation.</text>
</comment>
<dbReference type="eggNOG" id="KOG2230">
    <property type="taxonomic scope" value="Eukaryota"/>
</dbReference>
<organism evidence="14 15">
    <name type="scientific">Uncinocarpus reesii (strain UAMH 1704)</name>
    <dbReference type="NCBI Taxonomy" id="336963"/>
    <lineage>
        <taxon>Eukaryota</taxon>
        <taxon>Fungi</taxon>
        <taxon>Dikarya</taxon>
        <taxon>Ascomycota</taxon>
        <taxon>Pezizomycotina</taxon>
        <taxon>Eurotiomycetes</taxon>
        <taxon>Eurotiomycetidae</taxon>
        <taxon>Onygenales</taxon>
        <taxon>Onygenaceae</taxon>
        <taxon>Uncinocarpus</taxon>
    </lineage>
</organism>
<dbReference type="Pfam" id="PF00703">
    <property type="entry name" value="Glyco_hydro_2"/>
    <property type="match status" value="1"/>
</dbReference>
<sequence length="768" mass="87596">MNSGATRRVAFPIDQNWVFKKAADEDIQYLPVAQFPTNIHLDLMHHGIIEDPFVGKNEDRVQWVGEESWVYRTTFSTPSFDSAGKAVLAFDGLDTYATVKLNGRTILSTENMFVPERVDVTDMLDAEDENTLEIVFHSALQIGKELQRQHPEHLWGCWNGDPSRCAVRKAQYHYGWDWGPMLMTCGPWRPINLEVFTARIADIHCRTSVEKSLKHAEVTVTVEVEGDADEVIIQVHHHNSVKAQATAVIDLGIATATFLIRDPQLWYPANYGRQPLYTLHATLVRGGDELDSSSKRIGLRQARVVRKPLDGAGGETFFFEINNIPIFCGGSNWIPADSFTPRISPKKYRDWLRLLVDGNQVMVRVWGGGIFEEQVFYDTCDELGILVWQDFLFACGNYPAYKNFLETVEREAVANVKRLRHHPSIVIWAGNNEDYQYAESEKLGYNPSDQDPSNWLKSTFPARYIYEKLLADVMKTLSPDTYYHFGSPWGGKSSADPLAGDIHQWNVWHGTQEKYQNFDKLSGRFVSEFGMEGFPSIETIDSYLPGGENDNDRYPQSSTVDFHNKAIGHERRLALYMVENIRYQFEPFEQYIHCTQLMQAECLASAYRAWRRQWKGPGREYCAGALVWQMNDCWPVTSWAIVDYYLRPKHAYYAIKRELAPVTIGLKRPLGKASLPRSENEKIDVWASNFTLQTKTVEVVIKVFDITTGEEVLSETLPEPVTLEQNCSTEITEYDLPVVGDAEKQHFACGCSYFSKTKAIARCITAEP</sequence>
<dbReference type="Pfam" id="PF22666">
    <property type="entry name" value="Glyco_hydro_2_N2"/>
    <property type="match status" value="1"/>
</dbReference>
<dbReference type="Gene3D" id="2.60.120.260">
    <property type="entry name" value="Galactose-binding domain-like"/>
    <property type="match status" value="1"/>
</dbReference>
<dbReference type="InterPro" id="IPR054593">
    <property type="entry name" value="Beta-mannosidase-like_N2"/>
</dbReference>
<feature type="domain" description="Glycoside hydrolase family 2 immunoglobulin-like beta-sandwich" evidence="11">
    <location>
        <begin position="198"/>
        <end position="300"/>
    </location>
</feature>
<dbReference type="InterPro" id="IPR036156">
    <property type="entry name" value="Beta-gal/glucu_dom_sf"/>
</dbReference>
<dbReference type="SUPFAM" id="SSF51445">
    <property type="entry name" value="(Trans)glycosidases"/>
    <property type="match status" value="1"/>
</dbReference>
<evidence type="ECO:0000256" key="8">
    <source>
        <dbReference type="ARBA" id="ARBA00038429"/>
    </source>
</evidence>
<keyword evidence="4" id="KW-0378">Hydrolase</keyword>
<name>C4JZH9_UNCRE</name>
<feature type="domain" description="Beta-mannosidase-like galactose-binding" evidence="13">
    <location>
        <begin position="17"/>
        <end position="189"/>
    </location>
</feature>
<evidence type="ECO:0000256" key="10">
    <source>
        <dbReference type="ARBA" id="ARBA00041614"/>
    </source>
</evidence>
<dbReference type="OrthoDB" id="2866996at2759"/>
<evidence type="ECO:0000256" key="7">
    <source>
        <dbReference type="ARBA" id="ARBA00023326"/>
    </source>
</evidence>
<evidence type="ECO:0000313" key="14">
    <source>
        <dbReference type="EMBL" id="EEP82715.1"/>
    </source>
</evidence>
<feature type="domain" description="Mannosidase Ig/CBM-like" evidence="12">
    <location>
        <begin position="682"/>
        <end position="763"/>
    </location>
</feature>
<evidence type="ECO:0000256" key="4">
    <source>
        <dbReference type="ARBA" id="ARBA00022801"/>
    </source>
</evidence>
<dbReference type="InterPro" id="IPR041447">
    <property type="entry name" value="Mannosidase_ig"/>
</dbReference>
<dbReference type="AlphaFoldDB" id="C4JZH9"/>
<dbReference type="RefSeq" id="XP_002582807.1">
    <property type="nucleotide sequence ID" value="XM_002582761.1"/>
</dbReference>
<dbReference type="Proteomes" id="UP000002058">
    <property type="component" value="Unassembled WGS sequence"/>
</dbReference>
<accession>C4JZH9</accession>
<gene>
    <name evidence="14" type="ORF">UREG_07580</name>
</gene>
<dbReference type="VEuPathDB" id="FungiDB:UREG_07580"/>
<evidence type="ECO:0000313" key="15">
    <source>
        <dbReference type="Proteomes" id="UP000002058"/>
    </source>
</evidence>
<dbReference type="InterPro" id="IPR008979">
    <property type="entry name" value="Galactose-bd-like_sf"/>
</dbReference>
<dbReference type="SUPFAM" id="SSF49785">
    <property type="entry name" value="Galactose-binding domain-like"/>
    <property type="match status" value="1"/>
</dbReference>
<evidence type="ECO:0000259" key="12">
    <source>
        <dbReference type="Pfam" id="PF17786"/>
    </source>
</evidence>
<keyword evidence="15" id="KW-1185">Reference proteome</keyword>
<dbReference type="GO" id="GO:0006516">
    <property type="term" value="P:glycoprotein catabolic process"/>
    <property type="evidence" value="ECO:0007669"/>
    <property type="project" value="TreeGrafter"/>
</dbReference>
<dbReference type="GO" id="GO:0004567">
    <property type="term" value="F:beta-mannosidase activity"/>
    <property type="evidence" value="ECO:0007669"/>
    <property type="project" value="UniProtKB-EC"/>
</dbReference>
<evidence type="ECO:0000256" key="9">
    <source>
        <dbReference type="ARBA" id="ARBA00041069"/>
    </source>
</evidence>
<keyword evidence="6" id="KW-0326">Glycosidase</keyword>
<dbReference type="Gene3D" id="3.20.20.80">
    <property type="entry name" value="Glycosidases"/>
    <property type="match status" value="1"/>
</dbReference>
<dbReference type="STRING" id="336963.C4JZH9"/>
<dbReference type="InParanoid" id="C4JZH9"/>
<keyword evidence="5" id="KW-0119">Carbohydrate metabolism</keyword>
<dbReference type="EMBL" id="CH476619">
    <property type="protein sequence ID" value="EEP82715.1"/>
    <property type="molecule type" value="Genomic_DNA"/>
</dbReference>
<proteinExistence type="inferred from homology"/>
<evidence type="ECO:0000256" key="5">
    <source>
        <dbReference type="ARBA" id="ARBA00023277"/>
    </source>
</evidence>
<dbReference type="InterPro" id="IPR050887">
    <property type="entry name" value="Beta-mannosidase_GH2"/>
</dbReference>
<dbReference type="InterPro" id="IPR017853">
    <property type="entry name" value="GH"/>
</dbReference>
<evidence type="ECO:0000259" key="13">
    <source>
        <dbReference type="Pfam" id="PF22666"/>
    </source>
</evidence>
<dbReference type="GeneID" id="8437833"/>
<dbReference type="SUPFAM" id="SSF49303">
    <property type="entry name" value="beta-Galactosidase/glucuronidase domain"/>
    <property type="match status" value="1"/>
</dbReference>
<dbReference type="InterPro" id="IPR013783">
    <property type="entry name" value="Ig-like_fold"/>
</dbReference>
<dbReference type="KEGG" id="ure:UREG_07580"/>
<protein>
    <recommendedName>
        <fullName evidence="9">Beta-mannosidase B</fullName>
        <ecNumber evidence="3">3.2.1.25</ecNumber>
    </recommendedName>
    <alternativeName>
        <fullName evidence="10">Mannanase B</fullName>
    </alternativeName>
</protein>
<comment type="similarity">
    <text evidence="8">Belongs to the glycosyl hydrolase 2 family. Beta-mannosidase B subfamily.</text>
</comment>
<dbReference type="FunFam" id="2.60.120.260:FF:000118">
    <property type="entry name" value="Beta-mannosidase B"/>
    <property type="match status" value="1"/>
</dbReference>